<dbReference type="InterPro" id="IPR009044">
    <property type="entry name" value="ssDNA-bd_transcriptional_reg"/>
</dbReference>
<proteinExistence type="predicted"/>
<protein>
    <recommendedName>
        <fullName evidence="3">Transcriptional coactivator p15 (PC4) C-terminal domain-containing protein</fullName>
    </recommendedName>
</protein>
<organism evidence="1 2">
    <name type="scientific">Aminobacter anthyllidis</name>
    <dbReference type="NCBI Taxonomy" id="1035067"/>
    <lineage>
        <taxon>Bacteria</taxon>
        <taxon>Pseudomonadati</taxon>
        <taxon>Pseudomonadota</taxon>
        <taxon>Alphaproteobacteria</taxon>
        <taxon>Hyphomicrobiales</taxon>
        <taxon>Phyllobacteriaceae</taxon>
        <taxon>Aminobacter</taxon>
    </lineage>
</organism>
<evidence type="ECO:0008006" key="3">
    <source>
        <dbReference type="Google" id="ProtNLM"/>
    </source>
</evidence>
<comment type="caution">
    <text evidence="1">The sequence shown here is derived from an EMBL/GenBank/DDBJ whole genome shotgun (WGS) entry which is preliminary data.</text>
</comment>
<dbReference type="GO" id="GO:0003677">
    <property type="term" value="F:DNA binding"/>
    <property type="evidence" value="ECO:0007669"/>
    <property type="project" value="InterPro"/>
</dbReference>
<evidence type="ECO:0000313" key="2">
    <source>
        <dbReference type="Proteomes" id="UP001138921"/>
    </source>
</evidence>
<evidence type="ECO:0000313" key="1">
    <source>
        <dbReference type="EMBL" id="MBT1155754.1"/>
    </source>
</evidence>
<dbReference type="AlphaFoldDB" id="A0A9X1A9H1"/>
<sequence>MSKSSMPIASMRKNLRGDEIRVSLDFFAGAYVFNTRVFFETTDGAMRPGKDGFAIKLDKLEEYAAAVTTALMTAKSKGLLK</sequence>
<reference evidence="1" key="2">
    <citation type="submission" date="2021-03" db="EMBL/GenBank/DDBJ databases">
        <authorList>
            <person name="Artuso I."/>
            <person name="Turrini P."/>
            <person name="Pirolo M."/>
            <person name="Lugli G.A."/>
            <person name="Ventura M."/>
            <person name="Visca P."/>
        </authorList>
    </citation>
    <scope>NUCLEOTIDE SEQUENCE</scope>
    <source>
        <strain evidence="1">LMG 26462</strain>
    </source>
</reference>
<dbReference type="Proteomes" id="UP001138921">
    <property type="component" value="Unassembled WGS sequence"/>
</dbReference>
<name>A0A9X1A9H1_9HYPH</name>
<dbReference type="GO" id="GO:0006355">
    <property type="term" value="P:regulation of DNA-templated transcription"/>
    <property type="evidence" value="ECO:0007669"/>
    <property type="project" value="InterPro"/>
</dbReference>
<gene>
    <name evidence="1" type="ORF">J1C56_09130</name>
</gene>
<accession>A0A9X1A9H1</accession>
<dbReference type="RefSeq" id="WP_214388075.1">
    <property type="nucleotide sequence ID" value="NZ_JAFLWW010000002.1"/>
</dbReference>
<dbReference type="SUPFAM" id="SSF54447">
    <property type="entry name" value="ssDNA-binding transcriptional regulator domain"/>
    <property type="match status" value="1"/>
</dbReference>
<dbReference type="Gene3D" id="2.30.31.10">
    <property type="entry name" value="Transcriptional Coactivator Pc4, Chain A"/>
    <property type="match status" value="1"/>
</dbReference>
<keyword evidence="2" id="KW-1185">Reference proteome</keyword>
<dbReference type="EMBL" id="JAFLWW010000002">
    <property type="protein sequence ID" value="MBT1155754.1"/>
    <property type="molecule type" value="Genomic_DNA"/>
</dbReference>
<reference evidence="1" key="1">
    <citation type="journal article" date="2021" name="Microorganisms">
        <title>Phylogenomic Reconstruction and Metabolic Potential of the Genus Aminobacter.</title>
        <authorList>
            <person name="Artuso I."/>
            <person name="Turrini P."/>
            <person name="Pirolo M."/>
            <person name="Lugli G.A."/>
            <person name="Ventura M."/>
            <person name="Visca P."/>
        </authorList>
    </citation>
    <scope>NUCLEOTIDE SEQUENCE</scope>
    <source>
        <strain evidence="1">LMG 26462</strain>
    </source>
</reference>